<dbReference type="AlphaFoldDB" id="A0A9P3AI56"/>
<organism evidence="1 2">
    <name type="scientific">Pseudomonas amygdali pv. eriobotryae</name>
    <dbReference type="NCBI Taxonomy" id="129137"/>
    <lineage>
        <taxon>Bacteria</taxon>
        <taxon>Pseudomonadati</taxon>
        <taxon>Pseudomonadota</taxon>
        <taxon>Gammaproteobacteria</taxon>
        <taxon>Pseudomonadales</taxon>
        <taxon>Pseudomonadaceae</taxon>
        <taxon>Pseudomonas</taxon>
        <taxon>Pseudomonas amygdali</taxon>
    </lineage>
</organism>
<comment type="caution">
    <text evidence="1">The sequence shown here is derived from an EMBL/GenBank/DDBJ whole genome shotgun (WGS) entry which is preliminary data.</text>
</comment>
<dbReference type="Proteomes" id="UP000630864">
    <property type="component" value="Unassembled WGS sequence"/>
</dbReference>
<protein>
    <submittedName>
        <fullName evidence="1">Uncharacterized protein</fullName>
    </submittedName>
</protein>
<evidence type="ECO:0000313" key="2">
    <source>
        <dbReference type="Proteomes" id="UP000630864"/>
    </source>
</evidence>
<reference evidence="1" key="1">
    <citation type="submission" date="2020-09" db="EMBL/GenBank/DDBJ databases">
        <title>Pseudomonas syringae pv. eriobotryae genome sequence causing loquat canker disease.</title>
        <authorList>
            <person name="Fukuda S."/>
            <person name="Tashiro H."/>
            <person name="Nagano Y."/>
        </authorList>
    </citation>
    <scope>NUCLEOTIDE SEQUENCE</scope>
    <source>
        <strain evidence="1">AM001</strain>
    </source>
</reference>
<accession>A0A9P3AI56</accession>
<proteinExistence type="predicted"/>
<evidence type="ECO:0000313" key="1">
    <source>
        <dbReference type="EMBL" id="GFZ63414.1"/>
    </source>
</evidence>
<name>A0A9P3AI56_PSEA0</name>
<gene>
    <name evidence="1" type="ORF">PSE10A_59250</name>
</gene>
<sequence length="55" mass="6237">MIILVIRIAKELYNQRSHVPHINTDSFGHLEVSESRPNSAAQTKRLGIEISCLIH</sequence>
<dbReference type="EMBL" id="BMZW01000107">
    <property type="protein sequence ID" value="GFZ63414.1"/>
    <property type="molecule type" value="Genomic_DNA"/>
</dbReference>